<accession>A0A5N6V070</accession>
<gene>
    <name evidence="1" type="ORF">BDV40DRAFT_121379</name>
</gene>
<evidence type="ECO:0000313" key="1">
    <source>
        <dbReference type="EMBL" id="KAE8164267.1"/>
    </source>
</evidence>
<organism evidence="1 2">
    <name type="scientific">Aspergillus tamarii</name>
    <dbReference type="NCBI Taxonomy" id="41984"/>
    <lineage>
        <taxon>Eukaryota</taxon>
        <taxon>Fungi</taxon>
        <taxon>Dikarya</taxon>
        <taxon>Ascomycota</taxon>
        <taxon>Pezizomycotina</taxon>
        <taxon>Eurotiomycetes</taxon>
        <taxon>Eurotiomycetidae</taxon>
        <taxon>Eurotiales</taxon>
        <taxon>Aspergillaceae</taxon>
        <taxon>Aspergillus</taxon>
        <taxon>Aspergillus subgen. Circumdati</taxon>
    </lineage>
</organism>
<dbReference type="Gene3D" id="3.30.230.90">
    <property type="match status" value="1"/>
</dbReference>
<dbReference type="InterPro" id="IPR053720">
    <property type="entry name" value="Psm_Assembly_Chaperone"/>
</dbReference>
<evidence type="ECO:0008006" key="3">
    <source>
        <dbReference type="Google" id="ProtNLM"/>
    </source>
</evidence>
<dbReference type="EMBL" id="ML738610">
    <property type="protein sequence ID" value="KAE8164267.1"/>
    <property type="molecule type" value="Genomic_DNA"/>
</dbReference>
<dbReference type="OrthoDB" id="4479239at2759"/>
<sequence>MAEPFNLSELQEPLNLPFPATTKQVAGLVNGIQTDVMCMSFNDRILVTISQEGRLGHWVCSLQKFILDSQLMDDSYMYHWKTKTRELKALTLSQARMIVFFRLAVSLRLHSWEAVFLDMTQLVSYMLVRLLVQL</sequence>
<dbReference type="AlphaFoldDB" id="A0A5N6V070"/>
<name>A0A5N6V070_ASPTM</name>
<dbReference type="Proteomes" id="UP000326950">
    <property type="component" value="Unassembled WGS sequence"/>
</dbReference>
<evidence type="ECO:0000313" key="2">
    <source>
        <dbReference type="Proteomes" id="UP000326950"/>
    </source>
</evidence>
<protein>
    <recommendedName>
        <fullName evidence="3">Proteasome assembly chaperone 3</fullName>
    </recommendedName>
</protein>
<keyword evidence="2" id="KW-1185">Reference proteome</keyword>
<reference evidence="1 2" key="1">
    <citation type="submission" date="2019-04" db="EMBL/GenBank/DDBJ databases">
        <title>Friends and foes A comparative genomics study of 23 Aspergillus species from section Flavi.</title>
        <authorList>
            <consortium name="DOE Joint Genome Institute"/>
            <person name="Kjaerbolling I."/>
            <person name="Vesth T."/>
            <person name="Frisvad J.C."/>
            <person name="Nybo J.L."/>
            <person name="Theobald S."/>
            <person name="Kildgaard S."/>
            <person name="Isbrandt T."/>
            <person name="Kuo A."/>
            <person name="Sato A."/>
            <person name="Lyhne E.K."/>
            <person name="Kogle M.E."/>
            <person name="Wiebenga A."/>
            <person name="Kun R.S."/>
            <person name="Lubbers R.J."/>
            <person name="Makela M.R."/>
            <person name="Barry K."/>
            <person name="Chovatia M."/>
            <person name="Clum A."/>
            <person name="Daum C."/>
            <person name="Haridas S."/>
            <person name="He G."/>
            <person name="LaButti K."/>
            <person name="Lipzen A."/>
            <person name="Mondo S."/>
            <person name="Riley R."/>
            <person name="Salamov A."/>
            <person name="Simmons B.A."/>
            <person name="Magnuson J.K."/>
            <person name="Henrissat B."/>
            <person name="Mortensen U.H."/>
            <person name="Larsen T.O."/>
            <person name="Devries R.P."/>
            <person name="Grigoriev I.V."/>
            <person name="Machida M."/>
            <person name="Baker S.E."/>
            <person name="Andersen M.R."/>
        </authorList>
    </citation>
    <scope>NUCLEOTIDE SEQUENCE [LARGE SCALE GENOMIC DNA]</scope>
    <source>
        <strain evidence="1 2">CBS 117626</strain>
    </source>
</reference>
<proteinExistence type="predicted"/>